<evidence type="ECO:0000313" key="3">
    <source>
        <dbReference type="Proteomes" id="UP000011135"/>
    </source>
</evidence>
<proteinExistence type="predicted"/>
<reference evidence="2 3" key="1">
    <citation type="submission" date="2012-12" db="EMBL/GenBank/DDBJ databases">
        <title>Genome assembly of Fulvivirga imtechensis AK7.</title>
        <authorList>
            <person name="Nupur N."/>
            <person name="Khatri I."/>
            <person name="Kumar R."/>
            <person name="Subramanian S."/>
            <person name="Pinnaka A."/>
        </authorList>
    </citation>
    <scope>NUCLEOTIDE SEQUENCE [LARGE SCALE GENOMIC DNA]</scope>
    <source>
        <strain evidence="2 3">AK7</strain>
    </source>
</reference>
<keyword evidence="1" id="KW-0051">Antiviral defense</keyword>
<protein>
    <submittedName>
        <fullName evidence="2">CRISPR-associated protein, Cas5h family</fullName>
    </submittedName>
</protein>
<comment type="caution">
    <text evidence="2">The sequence shown here is derived from an EMBL/GenBank/DDBJ whole genome shotgun (WGS) entry which is preliminary data.</text>
</comment>
<dbReference type="Proteomes" id="UP000011135">
    <property type="component" value="Unassembled WGS sequence"/>
</dbReference>
<dbReference type="NCBIfam" id="TIGR02592">
    <property type="entry name" value="cas_Cas5h"/>
    <property type="match status" value="1"/>
</dbReference>
<organism evidence="2 3">
    <name type="scientific">Fulvivirga imtechensis AK7</name>
    <dbReference type="NCBI Taxonomy" id="1237149"/>
    <lineage>
        <taxon>Bacteria</taxon>
        <taxon>Pseudomonadati</taxon>
        <taxon>Bacteroidota</taxon>
        <taxon>Cytophagia</taxon>
        <taxon>Cytophagales</taxon>
        <taxon>Fulvivirgaceae</taxon>
        <taxon>Fulvivirga</taxon>
    </lineage>
</organism>
<dbReference type="GO" id="GO:0051607">
    <property type="term" value="P:defense response to virus"/>
    <property type="evidence" value="ECO:0007669"/>
    <property type="project" value="UniProtKB-KW"/>
</dbReference>
<dbReference type="PATRIC" id="fig|1237149.3.peg.965"/>
<dbReference type="NCBIfam" id="TIGR02593">
    <property type="entry name" value="CRISPR_cas5"/>
    <property type="match status" value="1"/>
</dbReference>
<accession>L8K0G0</accession>
<dbReference type="eggNOG" id="ENOG502ZBNI">
    <property type="taxonomic scope" value="Bacteria"/>
</dbReference>
<dbReference type="OrthoDB" id="5363158at2"/>
<sequence length="259" mass="29774">MDKLVSFNLYGDFGMLKKPDTNEPVYLTYNMLHKPALLGILGAILGLRGFQKQKELPEYYSLLNELKVGIKPLQHENGNFSKTIIKYNNSTGMASEEQGGNLMIAEQTLVKPAYQCFICLSSDNRLHIRLLDMILSYSAEYIPYLGKNDCSVWWENAEEHSFQVFEPIEDFKIDSIFIKDKPVKEGKTEEVYFSLLRVNLEESPFMYFENLPIGYIGAPLFQYEFRSFAFTNATLKSEYPLPENFSVLKLDSGSIIQVF</sequence>
<evidence type="ECO:0000313" key="2">
    <source>
        <dbReference type="EMBL" id="ELR72967.1"/>
    </source>
</evidence>
<gene>
    <name evidence="2" type="ORF">C900_00652</name>
</gene>
<dbReference type="AlphaFoldDB" id="L8K0G0"/>
<dbReference type="InterPro" id="IPR013421">
    <property type="entry name" value="CRISPR-assoc_prot_Cas5_HALMA"/>
</dbReference>
<dbReference type="EMBL" id="AMZN01000013">
    <property type="protein sequence ID" value="ELR72967.1"/>
    <property type="molecule type" value="Genomic_DNA"/>
</dbReference>
<dbReference type="InterPro" id="IPR013422">
    <property type="entry name" value="CRISPR-assoc_prot_Cas5_N"/>
</dbReference>
<keyword evidence="3" id="KW-1185">Reference proteome</keyword>
<evidence type="ECO:0000256" key="1">
    <source>
        <dbReference type="ARBA" id="ARBA00023118"/>
    </source>
</evidence>
<dbReference type="STRING" id="1237149.C900_00652"/>
<name>L8K0G0_9BACT</name>
<dbReference type="RefSeq" id="WP_009578429.1">
    <property type="nucleotide sequence ID" value="NZ_AMZN01000013.1"/>
</dbReference>